<organism evidence="1 2">
    <name type="scientific">Immersiella caudata</name>
    <dbReference type="NCBI Taxonomy" id="314043"/>
    <lineage>
        <taxon>Eukaryota</taxon>
        <taxon>Fungi</taxon>
        <taxon>Dikarya</taxon>
        <taxon>Ascomycota</taxon>
        <taxon>Pezizomycotina</taxon>
        <taxon>Sordariomycetes</taxon>
        <taxon>Sordariomycetidae</taxon>
        <taxon>Sordariales</taxon>
        <taxon>Lasiosphaeriaceae</taxon>
        <taxon>Immersiella</taxon>
    </lineage>
</organism>
<reference evidence="1" key="1">
    <citation type="submission" date="2023-06" db="EMBL/GenBank/DDBJ databases">
        <title>Genome-scale phylogeny and comparative genomics of the fungal order Sordariales.</title>
        <authorList>
            <consortium name="Lawrence Berkeley National Laboratory"/>
            <person name="Hensen N."/>
            <person name="Bonometti L."/>
            <person name="Westerberg I."/>
            <person name="Brannstrom I.O."/>
            <person name="Guillou S."/>
            <person name="Cros-Aarteil S."/>
            <person name="Calhoun S."/>
            <person name="Haridas S."/>
            <person name="Kuo A."/>
            <person name="Mondo S."/>
            <person name="Pangilinan J."/>
            <person name="Riley R."/>
            <person name="Labutti K."/>
            <person name="Andreopoulos B."/>
            <person name="Lipzen A."/>
            <person name="Chen C."/>
            <person name="Yanf M."/>
            <person name="Daum C."/>
            <person name="Ng V."/>
            <person name="Clum A."/>
            <person name="Steindorff A."/>
            <person name="Ohm R."/>
            <person name="Martin F."/>
            <person name="Silar P."/>
            <person name="Natvig D."/>
            <person name="Lalanne C."/>
            <person name="Gautier V."/>
            <person name="Ament-Velasquez S.L."/>
            <person name="Kruys A."/>
            <person name="Hutchinson M.I."/>
            <person name="Powell A.J."/>
            <person name="Barry K."/>
            <person name="Miller A.N."/>
            <person name="Grigoriev I.V."/>
            <person name="Debuchy R."/>
            <person name="Gladieux P."/>
            <person name="Thoren M.H."/>
            <person name="Johannesson H."/>
        </authorList>
    </citation>
    <scope>NUCLEOTIDE SEQUENCE</scope>
    <source>
        <strain evidence="1">CBS 606.72</strain>
    </source>
</reference>
<name>A0AA40BZS3_9PEZI</name>
<dbReference type="EMBL" id="JAULSU010000004">
    <property type="protein sequence ID" value="KAK0619459.1"/>
    <property type="molecule type" value="Genomic_DNA"/>
</dbReference>
<sequence length="129" mass="14725">MPPSLHSSMLEVEHKFHRLAIATLTQSNGTPPWSKIPYNANTWVRRRNSAWEAKIRKGGDMTNSRFEELTDVASIAACIKCITGDRMDFEQEAREVELQVEMEAVTEAQKSRVMAEMDEKTGAFMERYA</sequence>
<accession>A0AA40BZS3</accession>
<gene>
    <name evidence="1" type="ORF">B0T14DRAFT_545749</name>
</gene>
<protein>
    <submittedName>
        <fullName evidence="1">Uncharacterized protein</fullName>
    </submittedName>
</protein>
<comment type="caution">
    <text evidence="1">The sequence shown here is derived from an EMBL/GenBank/DDBJ whole genome shotgun (WGS) entry which is preliminary data.</text>
</comment>
<dbReference type="Gene3D" id="2.40.320.10">
    <property type="entry name" value="Hypothetical Protein Pfu-838710-001"/>
    <property type="match status" value="1"/>
</dbReference>
<dbReference type="Proteomes" id="UP001175000">
    <property type="component" value="Unassembled WGS sequence"/>
</dbReference>
<evidence type="ECO:0000313" key="1">
    <source>
        <dbReference type="EMBL" id="KAK0619459.1"/>
    </source>
</evidence>
<evidence type="ECO:0000313" key="2">
    <source>
        <dbReference type="Proteomes" id="UP001175000"/>
    </source>
</evidence>
<dbReference type="AlphaFoldDB" id="A0AA40BZS3"/>
<keyword evidence="2" id="KW-1185">Reference proteome</keyword>
<proteinExistence type="predicted"/>